<feature type="domain" description="RNA polymerase sigma factor 70 region 4 type 2" evidence="7">
    <location>
        <begin position="114"/>
        <end position="162"/>
    </location>
</feature>
<dbReference type="GO" id="GO:0003677">
    <property type="term" value="F:DNA binding"/>
    <property type="evidence" value="ECO:0007669"/>
    <property type="project" value="UniProtKB-KW"/>
</dbReference>
<dbReference type="NCBIfam" id="TIGR02937">
    <property type="entry name" value="sigma70-ECF"/>
    <property type="match status" value="1"/>
</dbReference>
<keyword evidence="3" id="KW-0731">Sigma factor</keyword>
<name>A0A077MGL5_9MICO</name>
<reference evidence="8 9" key="1">
    <citation type="journal article" date="2013" name="ISME J.">
        <title>A metabolic model for members of the genus Tetrasphaera involved in enhanced biological phosphorus removal.</title>
        <authorList>
            <person name="Kristiansen R."/>
            <person name="Nguyen H.T.T."/>
            <person name="Saunders A.M."/>
            <person name="Nielsen J.L."/>
            <person name="Wimmer R."/>
            <person name="Le V.Q."/>
            <person name="McIlroy S.J."/>
            <person name="Petrovski S."/>
            <person name="Seviour R.J."/>
            <person name="Calteau A."/>
            <person name="Nielsen K.L."/>
            <person name="Nielsen P.H."/>
        </authorList>
    </citation>
    <scope>NUCLEOTIDE SEQUENCE [LARGE SCALE GENOMIC DNA]</scope>
    <source>
        <strain evidence="8 9">Ben 74</strain>
    </source>
</reference>
<evidence type="ECO:0000259" key="6">
    <source>
        <dbReference type="Pfam" id="PF04542"/>
    </source>
</evidence>
<dbReference type="CDD" id="cd06171">
    <property type="entry name" value="Sigma70_r4"/>
    <property type="match status" value="1"/>
</dbReference>
<dbReference type="GO" id="GO:0006352">
    <property type="term" value="P:DNA-templated transcription initiation"/>
    <property type="evidence" value="ECO:0007669"/>
    <property type="project" value="InterPro"/>
</dbReference>
<evidence type="ECO:0000259" key="7">
    <source>
        <dbReference type="Pfam" id="PF08281"/>
    </source>
</evidence>
<protein>
    <submittedName>
        <fullName evidence="8">Transcriptional regulator, LuxR family</fullName>
    </submittedName>
</protein>
<keyword evidence="4" id="KW-0238">DNA-binding</keyword>
<sequence>MMNVGREREGERARVPGFEEFLLAHGKALLRLAYVITGSRYDADDLLQDTLVDLHRSWSRVEQAAAPYAYARRALVNRHTSNRRWRSATELPVAPEALPQFPIDGGQDRVAEDEALWRRLATLPPRMRQVLVLRYVEDLSDAEIADVLGIGVSVVRLSASRAIGILREGELS</sequence>
<dbReference type="InterPro" id="IPR013249">
    <property type="entry name" value="RNA_pol_sigma70_r4_t2"/>
</dbReference>
<dbReference type="Gene3D" id="1.10.1740.10">
    <property type="match status" value="1"/>
</dbReference>
<dbReference type="InterPro" id="IPR007627">
    <property type="entry name" value="RNA_pol_sigma70_r2"/>
</dbReference>
<dbReference type="InterPro" id="IPR036388">
    <property type="entry name" value="WH-like_DNA-bd_sf"/>
</dbReference>
<dbReference type="SUPFAM" id="SSF88659">
    <property type="entry name" value="Sigma3 and sigma4 domains of RNA polymerase sigma factors"/>
    <property type="match status" value="1"/>
</dbReference>
<evidence type="ECO:0000256" key="5">
    <source>
        <dbReference type="ARBA" id="ARBA00023163"/>
    </source>
</evidence>
<comment type="caution">
    <text evidence="8">The sequence shown here is derived from an EMBL/GenBank/DDBJ whole genome shotgun (WGS) entry which is preliminary data.</text>
</comment>
<dbReference type="STRING" id="1193518.BN13_890007"/>
<proteinExistence type="inferred from homology"/>
<dbReference type="InterPro" id="IPR013325">
    <property type="entry name" value="RNA_pol_sigma_r2"/>
</dbReference>
<dbReference type="AlphaFoldDB" id="A0A077MGL5"/>
<evidence type="ECO:0000313" key="8">
    <source>
        <dbReference type="EMBL" id="CCI54913.1"/>
    </source>
</evidence>
<gene>
    <name evidence="8" type="ORF">BN13_890007</name>
</gene>
<organism evidence="8 9">
    <name type="scientific">Nostocoides jenkinsii Ben 74</name>
    <dbReference type="NCBI Taxonomy" id="1193518"/>
    <lineage>
        <taxon>Bacteria</taxon>
        <taxon>Bacillati</taxon>
        <taxon>Actinomycetota</taxon>
        <taxon>Actinomycetes</taxon>
        <taxon>Micrococcales</taxon>
        <taxon>Intrasporangiaceae</taxon>
        <taxon>Nostocoides</taxon>
    </lineage>
</organism>
<evidence type="ECO:0000256" key="3">
    <source>
        <dbReference type="ARBA" id="ARBA00023082"/>
    </source>
</evidence>
<dbReference type="InterPro" id="IPR013324">
    <property type="entry name" value="RNA_pol_sigma_r3/r4-like"/>
</dbReference>
<keyword evidence="5" id="KW-0804">Transcription</keyword>
<dbReference type="Gene3D" id="1.10.10.10">
    <property type="entry name" value="Winged helix-like DNA-binding domain superfamily/Winged helix DNA-binding domain"/>
    <property type="match status" value="1"/>
</dbReference>
<comment type="similarity">
    <text evidence="1">Belongs to the sigma-70 factor family. ECF subfamily.</text>
</comment>
<evidence type="ECO:0000256" key="4">
    <source>
        <dbReference type="ARBA" id="ARBA00023125"/>
    </source>
</evidence>
<keyword evidence="9" id="KW-1185">Reference proteome</keyword>
<dbReference type="PANTHER" id="PTHR43133">
    <property type="entry name" value="RNA POLYMERASE ECF-TYPE SIGMA FACTO"/>
    <property type="match status" value="1"/>
</dbReference>
<dbReference type="EMBL" id="CAJC01000204">
    <property type="protein sequence ID" value="CCI54913.1"/>
    <property type="molecule type" value="Genomic_DNA"/>
</dbReference>
<dbReference type="InterPro" id="IPR014325">
    <property type="entry name" value="RNA_pol_sigma-E_actinobac"/>
</dbReference>
<dbReference type="Pfam" id="PF04542">
    <property type="entry name" value="Sigma70_r2"/>
    <property type="match status" value="1"/>
</dbReference>
<accession>A0A077MGL5</accession>
<dbReference type="Proteomes" id="UP000035720">
    <property type="component" value="Unassembled WGS sequence"/>
</dbReference>
<dbReference type="InterPro" id="IPR014284">
    <property type="entry name" value="RNA_pol_sigma-70_dom"/>
</dbReference>
<dbReference type="GO" id="GO:0016987">
    <property type="term" value="F:sigma factor activity"/>
    <property type="evidence" value="ECO:0007669"/>
    <property type="project" value="UniProtKB-KW"/>
</dbReference>
<dbReference type="SUPFAM" id="SSF88946">
    <property type="entry name" value="Sigma2 domain of RNA polymerase sigma factors"/>
    <property type="match status" value="1"/>
</dbReference>
<dbReference type="InterPro" id="IPR039425">
    <property type="entry name" value="RNA_pol_sigma-70-like"/>
</dbReference>
<keyword evidence="2" id="KW-0805">Transcription regulation</keyword>
<evidence type="ECO:0000256" key="1">
    <source>
        <dbReference type="ARBA" id="ARBA00010641"/>
    </source>
</evidence>
<dbReference type="Pfam" id="PF08281">
    <property type="entry name" value="Sigma70_r4_2"/>
    <property type="match status" value="1"/>
</dbReference>
<feature type="domain" description="RNA polymerase sigma-70 region 2" evidence="6">
    <location>
        <begin position="24"/>
        <end position="81"/>
    </location>
</feature>
<dbReference type="NCBIfam" id="TIGR02983">
    <property type="entry name" value="SigE-fam_strep"/>
    <property type="match status" value="1"/>
</dbReference>
<evidence type="ECO:0000256" key="2">
    <source>
        <dbReference type="ARBA" id="ARBA00023015"/>
    </source>
</evidence>
<evidence type="ECO:0000313" key="9">
    <source>
        <dbReference type="Proteomes" id="UP000035720"/>
    </source>
</evidence>
<dbReference type="PANTHER" id="PTHR43133:SF50">
    <property type="entry name" value="ECF RNA POLYMERASE SIGMA FACTOR SIGM"/>
    <property type="match status" value="1"/>
</dbReference>